<evidence type="ECO:0008006" key="5">
    <source>
        <dbReference type="Google" id="ProtNLM"/>
    </source>
</evidence>
<feature type="region of interest" description="Disordered" evidence="1">
    <location>
        <begin position="274"/>
        <end position="334"/>
    </location>
</feature>
<keyword evidence="2" id="KW-1133">Transmembrane helix</keyword>
<sequence>MSYLTTSNLMTLLHFDELFRMVYTSRVFIPSLLGFITLYHLLAPLYSSPKQLSWILSTISSAAMTLASLPFVWDYLLSGGDVGSVRTFPALAYSATRFFQAYLVSDMTIGGIYYRDQVGLLTGWVHHSVYILVVELALRRSWAHIFCFCASMELPTFVLALGSLYPVLRNNILFGVTFFMTRIFLHLILIISYALPKNRHATGGSVVPAVILTMVFPMHALWFKGCVNGFIKRHKMRKEKAAVARIVELAIVADSSSTEQNVKEVVVKSVTKSVPSSPSASVVTRGRAPRRPIPTSPAGDKENIRPEAASATAHTPSPLPRAPTPQGRFRRLPALPVRRSSFERAYRKLEIESARRRLREARRIIYDAIPPREKFYDYLGLGKGSNADGLPDVMRSGLGGEVYGMGNFPGGFEGGRAVSAY</sequence>
<proteinExistence type="predicted"/>
<feature type="transmembrane region" description="Helical" evidence="2">
    <location>
        <begin position="172"/>
        <end position="195"/>
    </location>
</feature>
<protein>
    <recommendedName>
        <fullName evidence="5">TLC domain-containing protein</fullName>
    </recommendedName>
</protein>
<reference evidence="4" key="1">
    <citation type="journal article" date="2014" name="Proc. Natl. Acad. Sci. U.S.A.">
        <title>Extensive sampling of basidiomycete genomes demonstrates inadequacy of the white-rot/brown-rot paradigm for wood decay fungi.</title>
        <authorList>
            <person name="Riley R."/>
            <person name="Salamov A.A."/>
            <person name="Brown D.W."/>
            <person name="Nagy L.G."/>
            <person name="Floudas D."/>
            <person name="Held B.W."/>
            <person name="Levasseur A."/>
            <person name="Lombard V."/>
            <person name="Morin E."/>
            <person name="Otillar R."/>
            <person name="Lindquist E.A."/>
            <person name="Sun H."/>
            <person name="LaButti K.M."/>
            <person name="Schmutz J."/>
            <person name="Jabbour D."/>
            <person name="Luo H."/>
            <person name="Baker S.E."/>
            <person name="Pisabarro A.G."/>
            <person name="Walton J.D."/>
            <person name="Blanchette R.A."/>
            <person name="Henrissat B."/>
            <person name="Martin F."/>
            <person name="Cullen D."/>
            <person name="Hibbett D.S."/>
            <person name="Grigoriev I.V."/>
        </authorList>
    </citation>
    <scope>NUCLEOTIDE SEQUENCE [LARGE SCALE GENOMIC DNA]</scope>
    <source>
        <strain evidence="4">MUCL 33604</strain>
    </source>
</reference>
<keyword evidence="2" id="KW-0812">Transmembrane</keyword>
<dbReference type="GO" id="GO:0005783">
    <property type="term" value="C:endoplasmic reticulum"/>
    <property type="evidence" value="ECO:0007669"/>
    <property type="project" value="TreeGrafter"/>
</dbReference>
<feature type="transmembrane region" description="Helical" evidence="2">
    <location>
        <begin position="54"/>
        <end position="73"/>
    </location>
</feature>
<feature type="compositionally biased region" description="Low complexity" evidence="1">
    <location>
        <begin position="274"/>
        <end position="284"/>
    </location>
</feature>
<evidence type="ECO:0000313" key="4">
    <source>
        <dbReference type="Proteomes" id="UP000027265"/>
    </source>
</evidence>
<keyword evidence="4" id="KW-1185">Reference proteome</keyword>
<dbReference type="AlphaFoldDB" id="A0A067PLE8"/>
<evidence type="ECO:0000256" key="2">
    <source>
        <dbReference type="SAM" id="Phobius"/>
    </source>
</evidence>
<feature type="transmembrane region" description="Helical" evidence="2">
    <location>
        <begin position="207"/>
        <end position="231"/>
    </location>
</feature>
<dbReference type="PANTHER" id="PTHR13439">
    <property type="entry name" value="CT120 PROTEIN"/>
    <property type="match status" value="1"/>
</dbReference>
<keyword evidence="2" id="KW-0472">Membrane</keyword>
<dbReference type="OrthoDB" id="341353at2759"/>
<accession>A0A067PLE8</accession>
<organism evidence="3 4">
    <name type="scientific">Jaapia argillacea MUCL 33604</name>
    <dbReference type="NCBI Taxonomy" id="933084"/>
    <lineage>
        <taxon>Eukaryota</taxon>
        <taxon>Fungi</taxon>
        <taxon>Dikarya</taxon>
        <taxon>Basidiomycota</taxon>
        <taxon>Agaricomycotina</taxon>
        <taxon>Agaricomycetes</taxon>
        <taxon>Agaricomycetidae</taxon>
        <taxon>Jaapiales</taxon>
        <taxon>Jaapiaceae</taxon>
        <taxon>Jaapia</taxon>
    </lineage>
</organism>
<feature type="transmembrane region" description="Helical" evidence="2">
    <location>
        <begin position="20"/>
        <end position="42"/>
    </location>
</feature>
<dbReference type="Proteomes" id="UP000027265">
    <property type="component" value="Unassembled WGS sequence"/>
</dbReference>
<dbReference type="HOGENOM" id="CLU_050079_0_0_1"/>
<evidence type="ECO:0000313" key="3">
    <source>
        <dbReference type="EMBL" id="KDQ51847.1"/>
    </source>
</evidence>
<gene>
    <name evidence="3" type="ORF">JAAARDRAFT_198723</name>
</gene>
<dbReference type="STRING" id="933084.A0A067PLE8"/>
<feature type="transmembrane region" description="Helical" evidence="2">
    <location>
        <begin position="142"/>
        <end position="165"/>
    </location>
</feature>
<dbReference type="PANTHER" id="PTHR13439:SF72">
    <property type="entry name" value="TLC DOMAIN-CONTAINING PROTEIN"/>
    <property type="match status" value="1"/>
</dbReference>
<dbReference type="EMBL" id="KL197744">
    <property type="protein sequence ID" value="KDQ51847.1"/>
    <property type="molecule type" value="Genomic_DNA"/>
</dbReference>
<dbReference type="InterPro" id="IPR050846">
    <property type="entry name" value="TLCD"/>
</dbReference>
<evidence type="ECO:0000256" key="1">
    <source>
        <dbReference type="SAM" id="MobiDB-lite"/>
    </source>
</evidence>
<dbReference type="GO" id="GO:0055088">
    <property type="term" value="P:lipid homeostasis"/>
    <property type="evidence" value="ECO:0007669"/>
    <property type="project" value="TreeGrafter"/>
</dbReference>
<dbReference type="InParanoid" id="A0A067PLE8"/>
<name>A0A067PLE8_9AGAM</name>